<organism evidence="3 4">
    <name type="scientific">Herbaspirillum robiniae</name>
    <dbReference type="NCBI Taxonomy" id="2014887"/>
    <lineage>
        <taxon>Bacteria</taxon>
        <taxon>Pseudomonadati</taxon>
        <taxon>Pseudomonadota</taxon>
        <taxon>Betaproteobacteria</taxon>
        <taxon>Burkholderiales</taxon>
        <taxon>Oxalobacteraceae</taxon>
        <taxon>Herbaspirillum</taxon>
    </lineage>
</organism>
<dbReference type="InterPro" id="IPR006860">
    <property type="entry name" value="FecR"/>
</dbReference>
<dbReference type="Proteomes" id="UP000536746">
    <property type="component" value="Unassembled WGS sequence"/>
</dbReference>
<evidence type="ECO:0000313" key="3">
    <source>
        <dbReference type="EMBL" id="NUU01119.1"/>
    </source>
</evidence>
<keyword evidence="1" id="KW-1133">Transmembrane helix</keyword>
<dbReference type="EMBL" id="JABFMT010000004">
    <property type="protein sequence ID" value="NUU01119.1"/>
    <property type="molecule type" value="Genomic_DNA"/>
</dbReference>
<keyword evidence="1" id="KW-0472">Membrane</keyword>
<keyword evidence="1" id="KW-0812">Transmembrane</keyword>
<dbReference type="PIRSF" id="PIRSF018266">
    <property type="entry name" value="FecR"/>
    <property type="match status" value="1"/>
</dbReference>
<dbReference type="PANTHER" id="PTHR30273:SF2">
    <property type="entry name" value="PROTEIN FECR"/>
    <property type="match status" value="1"/>
</dbReference>
<evidence type="ECO:0000313" key="4">
    <source>
        <dbReference type="Proteomes" id="UP000536746"/>
    </source>
</evidence>
<dbReference type="Gene3D" id="3.55.50.30">
    <property type="match status" value="1"/>
</dbReference>
<comment type="caution">
    <text evidence="3">The sequence shown here is derived from an EMBL/GenBank/DDBJ whole genome shotgun (WGS) entry which is preliminary data.</text>
</comment>
<evidence type="ECO:0000259" key="2">
    <source>
        <dbReference type="Pfam" id="PF04773"/>
    </source>
</evidence>
<sequence length="283" mass="30697">MRPEQDQDSTSAEAESAIARHRLALQERFPLPDLPPRPARRKGRTAAVAVVLLTASAALLWLDPAYRTDRLATAAGERSTALLADGSTLSLNTDTELQVAWHLRSRRVTLERGQALFDVSHARWRPFTVDAGDTRVSVVGTLFEVWRKAQTVRVTVLRGKVRVENAGAMEAPVLLGANQQVDSAGAGLSPVVQVDAGARTAWKDGKLVFDRTPLADALAELRRYTRAGIAEPDPQVASLLVSGVFDIARADAIVELLPGILPVAVARNERGEMVVRRLPAQKK</sequence>
<protein>
    <submittedName>
        <fullName evidence="3">Iron dicitrate transport regulator FecR</fullName>
    </submittedName>
</protein>
<dbReference type="Pfam" id="PF04773">
    <property type="entry name" value="FecR"/>
    <property type="match status" value="1"/>
</dbReference>
<keyword evidence="4" id="KW-1185">Reference proteome</keyword>
<gene>
    <name evidence="3" type="ORF">HNO84_05885</name>
</gene>
<feature type="transmembrane region" description="Helical" evidence="1">
    <location>
        <begin position="45"/>
        <end position="62"/>
    </location>
</feature>
<dbReference type="InterPro" id="IPR012373">
    <property type="entry name" value="Ferrdict_sens_TM"/>
</dbReference>
<feature type="domain" description="FecR protein" evidence="2">
    <location>
        <begin position="69"/>
        <end position="162"/>
    </location>
</feature>
<dbReference type="PANTHER" id="PTHR30273">
    <property type="entry name" value="PERIPLASMIC SIGNAL SENSOR AND SIGMA FACTOR ACTIVATOR FECR-RELATED"/>
    <property type="match status" value="1"/>
</dbReference>
<accession>A0ABX2LZU4</accession>
<dbReference type="Gene3D" id="2.60.120.1440">
    <property type="match status" value="1"/>
</dbReference>
<name>A0ABX2LZU4_9BURK</name>
<proteinExistence type="predicted"/>
<dbReference type="RefSeq" id="WP_175354574.1">
    <property type="nucleotide sequence ID" value="NZ_JABFMT010000004.1"/>
</dbReference>
<evidence type="ECO:0000256" key="1">
    <source>
        <dbReference type="SAM" id="Phobius"/>
    </source>
</evidence>
<reference evidence="3 4" key="1">
    <citation type="journal article" date="2020" name="Front. Plant Sci.">
        <title>Isolation of Rhizosphere Bacteria That Improve Quality and Water Stress Tolerance in Greenhouse Ornamentals.</title>
        <authorList>
            <person name="Nordstedt N.P."/>
            <person name="Jones M.L."/>
        </authorList>
    </citation>
    <scope>NUCLEOTIDE SEQUENCE [LARGE SCALE GENOMIC DNA]</scope>
    <source>
        <strain evidence="3 4">C6C2</strain>
    </source>
</reference>